<accession>A0AAV7IBV2</accession>
<evidence type="ECO:0000313" key="2">
    <source>
        <dbReference type="Proteomes" id="UP000826195"/>
    </source>
</evidence>
<evidence type="ECO:0000313" key="1">
    <source>
        <dbReference type="EMBL" id="KAH0548732.1"/>
    </source>
</evidence>
<comment type="caution">
    <text evidence="1">The sequence shown here is derived from an EMBL/GenBank/DDBJ whole genome shotgun (WGS) entry which is preliminary data.</text>
</comment>
<keyword evidence="2" id="KW-1185">Reference proteome</keyword>
<sequence>MSLRIKDEGNDDNAIRVLKKDFYLWYWNTHDNNNIQHTLFGYSNEKLNGENERRINPRRNPRKGYIYTFIASPKDEEVKRIKLGRFPRKLPKRLGQQRERERERAGFKGVLNERNRGDGDAEVEGDLLLGVVTQNLKFGGGSGLPEGILFNALYLTRKFGSLSCSGAFTRGTNTDSLMLKLAVRGINSKFGSRVMDAG</sequence>
<gene>
    <name evidence="1" type="ORF">KQX54_001836</name>
</gene>
<reference evidence="1 2" key="1">
    <citation type="journal article" date="2021" name="J. Hered.">
        <title>A chromosome-level genome assembly of the parasitoid wasp, Cotesia glomerata (Hymenoptera: Braconidae).</title>
        <authorList>
            <person name="Pinto B.J."/>
            <person name="Weis J.J."/>
            <person name="Gamble T."/>
            <person name="Ode P.J."/>
            <person name="Paul R."/>
            <person name="Zaspel J.M."/>
        </authorList>
    </citation>
    <scope>NUCLEOTIDE SEQUENCE [LARGE SCALE GENOMIC DNA]</scope>
    <source>
        <strain evidence="1">CgM1</strain>
    </source>
</reference>
<organism evidence="1 2">
    <name type="scientific">Cotesia glomerata</name>
    <name type="common">Lepidopteran parasitic wasp</name>
    <name type="synonym">Apanteles glomeratus</name>
    <dbReference type="NCBI Taxonomy" id="32391"/>
    <lineage>
        <taxon>Eukaryota</taxon>
        <taxon>Metazoa</taxon>
        <taxon>Ecdysozoa</taxon>
        <taxon>Arthropoda</taxon>
        <taxon>Hexapoda</taxon>
        <taxon>Insecta</taxon>
        <taxon>Pterygota</taxon>
        <taxon>Neoptera</taxon>
        <taxon>Endopterygota</taxon>
        <taxon>Hymenoptera</taxon>
        <taxon>Apocrita</taxon>
        <taxon>Ichneumonoidea</taxon>
        <taxon>Braconidae</taxon>
        <taxon>Microgastrinae</taxon>
        <taxon>Cotesia</taxon>
    </lineage>
</organism>
<dbReference type="AlphaFoldDB" id="A0AAV7IBV2"/>
<dbReference type="Proteomes" id="UP000826195">
    <property type="component" value="Unassembled WGS sequence"/>
</dbReference>
<proteinExistence type="predicted"/>
<dbReference type="EMBL" id="JAHXZJ010001864">
    <property type="protein sequence ID" value="KAH0548732.1"/>
    <property type="molecule type" value="Genomic_DNA"/>
</dbReference>
<name>A0AAV7IBV2_COTGL</name>
<protein>
    <submittedName>
        <fullName evidence="1">Uncharacterized protein</fullName>
    </submittedName>
</protein>